<dbReference type="AlphaFoldDB" id="A0A2H9UPK9"/>
<dbReference type="EMBL" id="PGOZ01000002">
    <property type="protein sequence ID" value="PJI33594.1"/>
    <property type="molecule type" value="Genomic_DNA"/>
</dbReference>
<organism evidence="1 2">
    <name type="scientific">Acinetobacter pseudolwoffii</name>
    <dbReference type="NCBI Taxonomy" id="2053287"/>
    <lineage>
        <taxon>Bacteria</taxon>
        <taxon>Pseudomonadati</taxon>
        <taxon>Pseudomonadota</taxon>
        <taxon>Gammaproteobacteria</taxon>
        <taxon>Moraxellales</taxon>
        <taxon>Moraxellaceae</taxon>
        <taxon>Acinetobacter</taxon>
    </lineage>
</organism>
<comment type="caution">
    <text evidence="1">The sequence shown here is derived from an EMBL/GenBank/DDBJ whole genome shotgun (WGS) entry which is preliminary data.</text>
</comment>
<evidence type="ECO:0000313" key="2">
    <source>
        <dbReference type="Proteomes" id="UP000242351"/>
    </source>
</evidence>
<proteinExistence type="predicted"/>
<name>A0A2H9UPK9_9GAMM</name>
<reference evidence="1 2" key="2">
    <citation type="submission" date="2017-12" db="EMBL/GenBank/DDBJ databases">
        <title>Revising the taxonomy of the Acinetobacter lwoffii group: the description of Acinetobacter pseudolwoffii sp. nov. and emended description of Acinetobacter lwoffii.</title>
        <authorList>
            <person name="Nemec A."/>
        </authorList>
    </citation>
    <scope>NUCLEOTIDE SEQUENCE [LARGE SCALE GENOMIC DNA]</scope>
    <source>
        <strain evidence="1 2">ANC 5347</strain>
    </source>
</reference>
<evidence type="ECO:0000313" key="1">
    <source>
        <dbReference type="EMBL" id="PJI33594.1"/>
    </source>
</evidence>
<gene>
    <name evidence="1" type="ORF">CU320_03990</name>
</gene>
<protein>
    <recommendedName>
        <fullName evidence="3">DNA-binding protein</fullName>
    </recommendedName>
</protein>
<evidence type="ECO:0008006" key="3">
    <source>
        <dbReference type="Google" id="ProtNLM"/>
    </source>
</evidence>
<dbReference type="Proteomes" id="UP000242351">
    <property type="component" value="Unassembled WGS sequence"/>
</dbReference>
<sequence length="68" mass="7754">MIRQEVTAALKQHYESHNDALLNIAQICESIPGMTRYRFKKLEAKAKLNNLQGRYSLNAVKVALHLDS</sequence>
<accession>A0A2H9UPK9</accession>
<reference evidence="1 2" key="1">
    <citation type="submission" date="2017-11" db="EMBL/GenBank/DDBJ databases">
        <authorList>
            <person name="Han C.G."/>
        </authorList>
    </citation>
    <scope>NUCLEOTIDE SEQUENCE [LARGE SCALE GENOMIC DNA]</scope>
    <source>
        <strain evidence="1 2">ANC 5347</strain>
    </source>
</reference>